<dbReference type="FunFam" id="1.10.486.10:FF:000003">
    <property type="entry name" value="ATP-dependent DNA helicase"/>
    <property type="match status" value="1"/>
</dbReference>
<dbReference type="GO" id="GO:0003677">
    <property type="term" value="F:DNA binding"/>
    <property type="evidence" value="ECO:0007669"/>
    <property type="project" value="UniProtKB-KW"/>
</dbReference>
<feature type="binding site" evidence="10">
    <location>
        <begin position="27"/>
        <end position="34"/>
    </location>
    <ligand>
        <name>ATP</name>
        <dbReference type="ChEBI" id="CHEBI:30616"/>
    </ligand>
</feature>
<reference evidence="14 15" key="1">
    <citation type="submission" date="2018-11" db="EMBL/GenBank/DDBJ databases">
        <title>Genomes From Bacteria Associated with the Canine Oral Cavity: a Test Case for Automated Genome-Based Taxonomic Assignment.</title>
        <authorList>
            <person name="Coil D.A."/>
            <person name="Jospin G."/>
            <person name="Darling A.E."/>
            <person name="Wallis C."/>
            <person name="Davis I.J."/>
            <person name="Harris S."/>
            <person name="Eisen J.A."/>
            <person name="Holcombe L.J."/>
            <person name="O'Flynn C."/>
        </authorList>
    </citation>
    <scope>NUCLEOTIDE SEQUENCE [LARGE SCALE GENOMIC DNA]</scope>
    <source>
        <strain evidence="14 15">OH4621_COT-116</strain>
    </source>
</reference>
<dbReference type="InterPro" id="IPR000212">
    <property type="entry name" value="DNA_helicase_UvrD/REP"/>
</dbReference>
<comment type="catalytic activity">
    <reaction evidence="8">
        <text>Couples ATP hydrolysis with the unwinding of duplex DNA by translocating in the 3'-5' direction.</text>
        <dbReference type="EC" id="5.6.2.4"/>
    </reaction>
</comment>
<dbReference type="Pfam" id="PF00580">
    <property type="entry name" value="UvrD-helicase"/>
    <property type="match status" value="1"/>
</dbReference>
<evidence type="ECO:0000256" key="11">
    <source>
        <dbReference type="RuleBase" id="RU364053"/>
    </source>
</evidence>
<keyword evidence="5 10" id="KW-0067">ATP-binding</keyword>
<dbReference type="PANTHER" id="PTHR11070">
    <property type="entry name" value="UVRD / RECB / PCRA DNA HELICASE FAMILY MEMBER"/>
    <property type="match status" value="1"/>
</dbReference>
<dbReference type="Gene3D" id="3.40.50.300">
    <property type="entry name" value="P-loop containing nucleotide triphosphate hydrolases"/>
    <property type="match status" value="2"/>
</dbReference>
<dbReference type="Gene3D" id="1.10.10.160">
    <property type="match status" value="1"/>
</dbReference>
<dbReference type="InterPro" id="IPR014017">
    <property type="entry name" value="DNA_helicase_UvrD-like_C"/>
</dbReference>
<organism evidence="14 15">
    <name type="scientific">Streptococcus minor</name>
    <dbReference type="NCBI Taxonomy" id="229549"/>
    <lineage>
        <taxon>Bacteria</taxon>
        <taxon>Bacillati</taxon>
        <taxon>Bacillota</taxon>
        <taxon>Bacilli</taxon>
        <taxon>Lactobacillales</taxon>
        <taxon>Streptococcaceae</taxon>
        <taxon>Streptococcus</taxon>
    </lineage>
</organism>
<comment type="caution">
    <text evidence="14">The sequence shown here is derived from an EMBL/GenBank/DDBJ whole genome shotgun (WGS) entry which is preliminary data.</text>
</comment>
<keyword evidence="3 10" id="KW-0378">Hydrolase</keyword>
<protein>
    <recommendedName>
        <fullName evidence="11">ATP-dependent DNA helicase</fullName>
        <ecNumber evidence="11">5.6.2.4</ecNumber>
    </recommendedName>
</protein>
<dbReference type="GO" id="GO:0000725">
    <property type="term" value="P:recombinational repair"/>
    <property type="evidence" value="ECO:0007669"/>
    <property type="project" value="TreeGrafter"/>
</dbReference>
<dbReference type="InterPro" id="IPR005751">
    <property type="entry name" value="ATP-dep_DNA_helicase_PcrA"/>
</dbReference>
<evidence type="ECO:0000313" key="14">
    <source>
        <dbReference type="EMBL" id="RRD32217.1"/>
    </source>
</evidence>
<dbReference type="RefSeq" id="WP_124775108.1">
    <property type="nucleotide sequence ID" value="NZ_RQZA01000001.1"/>
</dbReference>
<dbReference type="GO" id="GO:0005524">
    <property type="term" value="F:ATP binding"/>
    <property type="evidence" value="ECO:0007669"/>
    <property type="project" value="UniProtKB-UniRule"/>
</dbReference>
<evidence type="ECO:0000256" key="10">
    <source>
        <dbReference type="PROSITE-ProRule" id="PRU00560"/>
    </source>
</evidence>
<dbReference type="GO" id="GO:0043138">
    <property type="term" value="F:3'-5' DNA helicase activity"/>
    <property type="evidence" value="ECO:0007669"/>
    <property type="project" value="UniProtKB-EC"/>
</dbReference>
<evidence type="ECO:0000259" key="12">
    <source>
        <dbReference type="PROSITE" id="PS51198"/>
    </source>
</evidence>
<evidence type="ECO:0000256" key="5">
    <source>
        <dbReference type="ARBA" id="ARBA00022840"/>
    </source>
</evidence>
<keyword evidence="6 11" id="KW-0238">DNA-binding</keyword>
<evidence type="ECO:0000259" key="13">
    <source>
        <dbReference type="PROSITE" id="PS51217"/>
    </source>
</evidence>
<dbReference type="GO" id="GO:0005829">
    <property type="term" value="C:cytosol"/>
    <property type="evidence" value="ECO:0007669"/>
    <property type="project" value="TreeGrafter"/>
</dbReference>
<evidence type="ECO:0000256" key="9">
    <source>
        <dbReference type="ARBA" id="ARBA00048988"/>
    </source>
</evidence>
<keyword evidence="15" id="KW-1185">Reference proteome</keyword>
<comment type="similarity">
    <text evidence="1 11">Belongs to the helicase family. UvrD subfamily.</text>
</comment>
<dbReference type="PROSITE" id="PS51217">
    <property type="entry name" value="UVRD_HELICASE_CTER"/>
    <property type="match status" value="1"/>
</dbReference>
<dbReference type="EC" id="5.6.2.4" evidence="11"/>
<dbReference type="EMBL" id="RQZA01000001">
    <property type="protein sequence ID" value="RRD32217.1"/>
    <property type="molecule type" value="Genomic_DNA"/>
</dbReference>
<dbReference type="GO" id="GO:0033202">
    <property type="term" value="C:DNA helicase complex"/>
    <property type="evidence" value="ECO:0007669"/>
    <property type="project" value="TreeGrafter"/>
</dbReference>
<dbReference type="InterPro" id="IPR027417">
    <property type="entry name" value="P-loop_NTPase"/>
</dbReference>
<evidence type="ECO:0000256" key="8">
    <source>
        <dbReference type="ARBA" id="ARBA00034617"/>
    </source>
</evidence>
<dbReference type="AlphaFoldDB" id="A0A3P1VEU4"/>
<evidence type="ECO:0000256" key="1">
    <source>
        <dbReference type="ARBA" id="ARBA00009922"/>
    </source>
</evidence>
<sequence length="759" mass="85621">MNSLLNGMNDRQAEAVRTTEGPLLIMAGAGSGKTRVLTHRIAYLIDEKMVNPWNILAITFTNKAAREMKERAMLLNPATQDSLIATFHSMCVRILRRDADHIGYNRNFTIVDPGEQRTLMKRIMKELNLEPKQWSERTILGTISNAKNDLIDEVAYDMQAGDLYTEVVAKCYKAYQKELRQSEAMDFDDLIMMTLRLFDQHPEVLTYYQQRYQYIHVDEYQDTNHAQYQLVKLLASRFKNICVVGDADQSIYGWRGADMQNILDFEKDYPDAKVVLLEENYRSTKTILRAANDVIERNKNRRPKKLWTQNEEGEKIVYYQANDEQDESIFIAGKIDELAREGANYKDMAVLYRTNAQSRTIEEALLKSNIPYTMVGGTKFYSRKEIRDIIAYLNVIANPADNISFERIVNEPKRGVGPGSLTKIRDFASAQEMSLLEAADNIMLSGVKGKAAQAVWDLAQILYRLRGQLDEMTVTELAEAVLSETGYMTALTVQATLEANARIENIQEFLSVTKSFDEKESEEEETGLDKLSRFLNDLALIADTDDGDSEAAEVTLMTLHAAKGLEFPVVFLIGMEENVFPLSRASDNESELEEERRLAYVGITRAEKTLYLTNANSRLLYGRTSYNQPSRFIREISSDLLDYQGLARPANTSFKASYVNGRTSQFGQGMSLAQALQTRKSAAQPVRHLGGDLPFGKSTDSLLSTTTWAIGDIAIHKKWGEGTVLEVSGSGQQQELKINFPGLGLKKVLAAIAPIKKKE</sequence>
<dbReference type="STRING" id="1123309.GCA_000377005_01274"/>
<feature type="domain" description="UvrD-like helicase ATP-binding" evidence="12">
    <location>
        <begin position="6"/>
        <end position="284"/>
    </location>
</feature>
<dbReference type="PROSITE" id="PS51198">
    <property type="entry name" value="UVRD_HELICASE_ATP_BIND"/>
    <property type="match status" value="1"/>
</dbReference>
<keyword evidence="2 10" id="KW-0547">Nucleotide-binding</keyword>
<dbReference type="NCBIfam" id="TIGR01073">
    <property type="entry name" value="pcrA"/>
    <property type="match status" value="1"/>
</dbReference>
<dbReference type="GO" id="GO:0016887">
    <property type="term" value="F:ATP hydrolysis activity"/>
    <property type="evidence" value="ECO:0007669"/>
    <property type="project" value="RHEA"/>
</dbReference>
<dbReference type="FunFam" id="1.10.10.160:FF:000001">
    <property type="entry name" value="ATP-dependent DNA helicase"/>
    <property type="match status" value="1"/>
</dbReference>
<gene>
    <name evidence="14" type="primary">pcrA</name>
    <name evidence="14" type="ORF">EII38_00335</name>
</gene>
<evidence type="ECO:0000256" key="3">
    <source>
        <dbReference type="ARBA" id="ARBA00022801"/>
    </source>
</evidence>
<dbReference type="SUPFAM" id="SSF52540">
    <property type="entry name" value="P-loop containing nucleoside triphosphate hydrolases"/>
    <property type="match status" value="1"/>
</dbReference>
<dbReference type="GO" id="GO:0009314">
    <property type="term" value="P:response to radiation"/>
    <property type="evidence" value="ECO:0007669"/>
    <property type="project" value="UniProtKB-ARBA"/>
</dbReference>
<evidence type="ECO:0000256" key="6">
    <source>
        <dbReference type="ARBA" id="ARBA00023125"/>
    </source>
</evidence>
<proteinExistence type="inferred from homology"/>
<dbReference type="CDD" id="cd18807">
    <property type="entry name" value="SF1_C_UvrD"/>
    <property type="match status" value="1"/>
</dbReference>
<dbReference type="Pfam" id="PF21196">
    <property type="entry name" value="PcrA_UvrD_tudor"/>
    <property type="match status" value="1"/>
</dbReference>
<keyword evidence="4 10" id="KW-0347">Helicase</keyword>
<dbReference type="InterPro" id="IPR013986">
    <property type="entry name" value="DExx_box_DNA_helicase_dom_sf"/>
</dbReference>
<accession>A0A3P1VEU4</accession>
<dbReference type="Proteomes" id="UP000281771">
    <property type="component" value="Unassembled WGS sequence"/>
</dbReference>
<comment type="catalytic activity">
    <reaction evidence="9 11">
        <text>ATP + H2O = ADP + phosphate + H(+)</text>
        <dbReference type="Rhea" id="RHEA:13065"/>
        <dbReference type="ChEBI" id="CHEBI:15377"/>
        <dbReference type="ChEBI" id="CHEBI:15378"/>
        <dbReference type="ChEBI" id="CHEBI:30616"/>
        <dbReference type="ChEBI" id="CHEBI:43474"/>
        <dbReference type="ChEBI" id="CHEBI:456216"/>
        <dbReference type="EC" id="5.6.2.4"/>
    </reaction>
</comment>
<evidence type="ECO:0000256" key="4">
    <source>
        <dbReference type="ARBA" id="ARBA00022806"/>
    </source>
</evidence>
<evidence type="ECO:0000256" key="2">
    <source>
        <dbReference type="ARBA" id="ARBA00022741"/>
    </source>
</evidence>
<evidence type="ECO:0000313" key="15">
    <source>
        <dbReference type="Proteomes" id="UP000281771"/>
    </source>
</evidence>
<keyword evidence="7" id="KW-0413">Isomerase</keyword>
<evidence type="ECO:0000256" key="7">
    <source>
        <dbReference type="ARBA" id="ARBA00023235"/>
    </source>
</evidence>
<dbReference type="PANTHER" id="PTHR11070:SF2">
    <property type="entry name" value="ATP-DEPENDENT DNA HELICASE SRS2"/>
    <property type="match status" value="1"/>
</dbReference>
<dbReference type="Pfam" id="PF13361">
    <property type="entry name" value="UvrD_C"/>
    <property type="match status" value="1"/>
</dbReference>
<dbReference type="CDD" id="cd17932">
    <property type="entry name" value="DEXQc_UvrD"/>
    <property type="match status" value="1"/>
</dbReference>
<dbReference type="Gene3D" id="1.10.486.10">
    <property type="entry name" value="PCRA, domain 4"/>
    <property type="match status" value="1"/>
</dbReference>
<dbReference type="InterPro" id="IPR014016">
    <property type="entry name" value="UvrD-like_ATP-bd"/>
</dbReference>
<dbReference type="GO" id="GO:0006260">
    <property type="term" value="P:DNA replication"/>
    <property type="evidence" value="ECO:0007669"/>
    <property type="project" value="InterPro"/>
</dbReference>
<name>A0A3P1VEU4_9STRE</name>
<feature type="domain" description="UvrD-like helicase C-terminal" evidence="13">
    <location>
        <begin position="285"/>
        <end position="564"/>
    </location>
</feature>